<accession>A0A517LIW9</accession>
<feature type="transmembrane region" description="Helical" evidence="1">
    <location>
        <begin position="116"/>
        <end position="138"/>
    </location>
</feature>
<dbReference type="AlphaFoldDB" id="A0A517LIW9"/>
<evidence type="ECO:0000313" key="2">
    <source>
        <dbReference type="EMBL" id="QDS75589.1"/>
    </source>
</evidence>
<keyword evidence="1" id="KW-0812">Transmembrane</keyword>
<dbReference type="OrthoDB" id="10506135at2759"/>
<evidence type="ECO:0000313" key="3">
    <source>
        <dbReference type="Proteomes" id="UP000316270"/>
    </source>
</evidence>
<organism evidence="2 3">
    <name type="scientific">Venturia effusa</name>
    <dbReference type="NCBI Taxonomy" id="50376"/>
    <lineage>
        <taxon>Eukaryota</taxon>
        <taxon>Fungi</taxon>
        <taxon>Dikarya</taxon>
        <taxon>Ascomycota</taxon>
        <taxon>Pezizomycotina</taxon>
        <taxon>Dothideomycetes</taxon>
        <taxon>Pleosporomycetidae</taxon>
        <taxon>Venturiales</taxon>
        <taxon>Venturiaceae</taxon>
        <taxon>Venturia</taxon>
    </lineage>
</organism>
<keyword evidence="3" id="KW-1185">Reference proteome</keyword>
<gene>
    <name evidence="2" type="ORF">FKW77_006238</name>
</gene>
<keyword evidence="1" id="KW-0472">Membrane</keyword>
<proteinExistence type="predicted"/>
<evidence type="ECO:0000256" key="1">
    <source>
        <dbReference type="SAM" id="Phobius"/>
    </source>
</evidence>
<name>A0A517LIW9_9PEZI</name>
<keyword evidence="1" id="KW-1133">Transmembrane helix</keyword>
<sequence length="150" mass="15621">MPDAPSSSTPVSPEFTSKPSASFIYPPYGSGNSTTHYSTGTGVTTLLVSQTPSAVTPKPSSTLGSGLLSNKSSKMTGQANGLALVVTALMMVFMSLGDNLNLVSFTFTFLDCVFARSMGCSAFIVTYFAVGGSAFLLGETALQQFLDMRV</sequence>
<dbReference type="Proteomes" id="UP000316270">
    <property type="component" value="Chromosome 13"/>
</dbReference>
<dbReference type="EMBL" id="CP042197">
    <property type="protein sequence ID" value="QDS75589.1"/>
    <property type="molecule type" value="Genomic_DNA"/>
</dbReference>
<protein>
    <submittedName>
        <fullName evidence="2">Uncharacterized protein</fullName>
    </submittedName>
</protein>
<reference evidence="2 3" key="1">
    <citation type="submission" date="2019-07" db="EMBL/GenBank/DDBJ databases">
        <title>Finished genome of Venturia effusa.</title>
        <authorList>
            <person name="Young C.A."/>
            <person name="Cox M.P."/>
            <person name="Ganley A.R.D."/>
            <person name="David W.J."/>
        </authorList>
    </citation>
    <scope>NUCLEOTIDE SEQUENCE [LARGE SCALE GENOMIC DNA]</scope>
    <source>
        <strain evidence="3">albino</strain>
    </source>
</reference>
<feature type="transmembrane region" description="Helical" evidence="1">
    <location>
        <begin position="79"/>
        <end position="96"/>
    </location>
</feature>